<dbReference type="InterPro" id="IPR013830">
    <property type="entry name" value="SGNH_hydro"/>
</dbReference>
<keyword evidence="3" id="KW-1185">Reference proteome</keyword>
<dbReference type="SUPFAM" id="SSF52266">
    <property type="entry name" value="SGNH hydrolase"/>
    <property type="match status" value="1"/>
</dbReference>
<evidence type="ECO:0000313" key="2">
    <source>
        <dbReference type="EMBL" id="NYI87572.1"/>
    </source>
</evidence>
<dbReference type="AlphaFoldDB" id="A0A853AY40"/>
<dbReference type="Pfam" id="PF13472">
    <property type="entry name" value="Lipase_GDSL_2"/>
    <property type="match status" value="1"/>
</dbReference>
<dbReference type="Proteomes" id="UP000549616">
    <property type="component" value="Unassembled WGS sequence"/>
</dbReference>
<dbReference type="GO" id="GO:0004622">
    <property type="term" value="F:phosphatidylcholine lysophospholipase activity"/>
    <property type="evidence" value="ECO:0007669"/>
    <property type="project" value="TreeGrafter"/>
</dbReference>
<evidence type="ECO:0000313" key="3">
    <source>
        <dbReference type="Proteomes" id="UP000549616"/>
    </source>
</evidence>
<accession>A0A853AY40</accession>
<dbReference type="EMBL" id="JACCFK010000001">
    <property type="protein sequence ID" value="NYI87572.1"/>
    <property type="molecule type" value="Genomic_DNA"/>
</dbReference>
<dbReference type="InterPro" id="IPR051532">
    <property type="entry name" value="Ester_Hydrolysis_Enzymes"/>
</dbReference>
<feature type="domain" description="SGNH hydrolase-type esterase" evidence="1">
    <location>
        <begin position="57"/>
        <end position="251"/>
    </location>
</feature>
<reference evidence="2 3" key="1">
    <citation type="submission" date="2020-07" db="EMBL/GenBank/DDBJ databases">
        <title>Sequencing the genomes of 1000 actinobacteria strains.</title>
        <authorList>
            <person name="Klenk H.-P."/>
        </authorList>
    </citation>
    <scope>NUCLEOTIDE SEQUENCE [LARGE SCALE GENOMIC DNA]</scope>
    <source>
        <strain evidence="2 3">DSM 104006</strain>
    </source>
</reference>
<organism evidence="2 3">
    <name type="scientific">Amycolatopsis endophytica</name>
    <dbReference type="NCBI Taxonomy" id="860233"/>
    <lineage>
        <taxon>Bacteria</taxon>
        <taxon>Bacillati</taxon>
        <taxon>Actinomycetota</taxon>
        <taxon>Actinomycetes</taxon>
        <taxon>Pseudonocardiales</taxon>
        <taxon>Pseudonocardiaceae</taxon>
        <taxon>Amycolatopsis</taxon>
    </lineage>
</organism>
<dbReference type="Gene3D" id="3.40.50.1110">
    <property type="entry name" value="SGNH hydrolase"/>
    <property type="match status" value="1"/>
</dbReference>
<dbReference type="PANTHER" id="PTHR30383">
    <property type="entry name" value="THIOESTERASE 1/PROTEASE 1/LYSOPHOSPHOLIPASE L1"/>
    <property type="match status" value="1"/>
</dbReference>
<evidence type="ECO:0000259" key="1">
    <source>
        <dbReference type="Pfam" id="PF13472"/>
    </source>
</evidence>
<proteinExistence type="predicted"/>
<protein>
    <submittedName>
        <fullName evidence="2">Lysophospholipase L1-like esterase</fullName>
    </submittedName>
</protein>
<comment type="caution">
    <text evidence="2">The sequence shown here is derived from an EMBL/GenBank/DDBJ whole genome shotgun (WGS) entry which is preliminary data.</text>
</comment>
<dbReference type="RefSeq" id="WP_179771949.1">
    <property type="nucleotide sequence ID" value="NZ_JACCFK010000001.1"/>
</dbReference>
<name>A0A853AY40_9PSEU</name>
<gene>
    <name evidence="2" type="ORF">HNR02_000895</name>
</gene>
<dbReference type="InterPro" id="IPR036514">
    <property type="entry name" value="SGNH_hydro_sf"/>
</dbReference>
<sequence length="266" mass="27984">MRIFTKKRVIVTACLVLVAALGIVGTAGYLAFVRSPENTPAEACAAESTRPAVVGAGASMTQGTLGGDWIGALRGRPEFAGHEFVNAGVNGNTSADLLARVETDIVACAPAAVMILVGTNDVRNGTPLDQYRDNLAAIVATLQQRTTARIALMSLPPLGEDLDTEINHSLAGYNAAIRDTAAQSGVDYLPVHERMVELLGRDGGQPYDFGFLTALMAATRHYVFGQSWDDVASSAGRELLIDHIHLNDRGAAQLTALAAAWLATAL</sequence>
<dbReference type="PANTHER" id="PTHR30383:SF5">
    <property type="entry name" value="SGNH HYDROLASE-TYPE ESTERASE DOMAIN-CONTAINING PROTEIN"/>
    <property type="match status" value="1"/>
</dbReference>